<dbReference type="GO" id="GO:0004521">
    <property type="term" value="F:RNA endonuclease activity"/>
    <property type="evidence" value="ECO:0007669"/>
    <property type="project" value="TreeGrafter"/>
</dbReference>
<dbReference type="InterPro" id="IPR050698">
    <property type="entry name" value="MBL"/>
</dbReference>
<dbReference type="InterPro" id="IPR036866">
    <property type="entry name" value="RibonucZ/Hydroxyglut_hydro"/>
</dbReference>
<dbReference type="CDD" id="cd16295">
    <property type="entry name" value="TTHA0252-CPSF-like_MBL-fold"/>
    <property type="match status" value="1"/>
</dbReference>
<dbReference type="GO" id="GO:0016787">
    <property type="term" value="F:hydrolase activity"/>
    <property type="evidence" value="ECO:0007669"/>
    <property type="project" value="UniProtKB-KW"/>
</dbReference>
<dbReference type="OrthoDB" id="9803916at2"/>
<evidence type="ECO:0000259" key="2">
    <source>
        <dbReference type="SMART" id="SM00849"/>
    </source>
</evidence>
<dbReference type="Gene3D" id="3.60.15.10">
    <property type="entry name" value="Ribonuclease Z/Hydroxyacylglutathione hydrolase-like"/>
    <property type="match status" value="1"/>
</dbReference>
<dbReference type="PROSITE" id="PS51257">
    <property type="entry name" value="PROKAR_LIPOPROTEIN"/>
    <property type="match status" value="1"/>
</dbReference>
<reference evidence="5" key="1">
    <citation type="submission" date="2018-02" db="EMBL/GenBank/DDBJ databases">
        <title>Genome sequence of Desulfocucumis palustris strain NAW-5.</title>
        <authorList>
            <person name="Watanabe M."/>
            <person name="Kojima H."/>
            <person name="Fukui M."/>
        </authorList>
    </citation>
    <scope>NUCLEOTIDE SEQUENCE [LARGE SCALE GENOMIC DNA]</scope>
    <source>
        <strain evidence="5">NAW-5</strain>
    </source>
</reference>
<dbReference type="RefSeq" id="WP_104371688.1">
    <property type="nucleotide sequence ID" value="NZ_BFAV01000092.1"/>
</dbReference>
<dbReference type="PANTHER" id="PTHR11203:SF37">
    <property type="entry name" value="INTEGRATOR COMPLEX SUBUNIT 11"/>
    <property type="match status" value="1"/>
</dbReference>
<keyword evidence="5" id="KW-1185">Reference proteome</keyword>
<feature type="domain" description="Beta-Casp" evidence="3">
    <location>
        <begin position="253"/>
        <end position="378"/>
    </location>
</feature>
<dbReference type="InterPro" id="IPR011108">
    <property type="entry name" value="RMMBL"/>
</dbReference>
<accession>A0A2L2XAG6</accession>
<dbReference type="AlphaFoldDB" id="A0A2L2XAG6"/>
<dbReference type="Proteomes" id="UP000239549">
    <property type="component" value="Unassembled WGS sequence"/>
</dbReference>
<dbReference type="PANTHER" id="PTHR11203">
    <property type="entry name" value="CLEAVAGE AND POLYADENYLATION SPECIFICITY FACTOR FAMILY MEMBER"/>
    <property type="match status" value="1"/>
</dbReference>
<dbReference type="Pfam" id="PF10996">
    <property type="entry name" value="Beta-Casp"/>
    <property type="match status" value="1"/>
</dbReference>
<gene>
    <name evidence="4" type="ORF">DCCM_2366</name>
</gene>
<dbReference type="SUPFAM" id="SSF56281">
    <property type="entry name" value="Metallo-hydrolase/oxidoreductase"/>
    <property type="match status" value="1"/>
</dbReference>
<protein>
    <submittedName>
        <fullName evidence="4">Metallo-beta-lactamase family protein</fullName>
    </submittedName>
</protein>
<evidence type="ECO:0000256" key="1">
    <source>
        <dbReference type="ARBA" id="ARBA00022801"/>
    </source>
</evidence>
<dbReference type="Pfam" id="PF07521">
    <property type="entry name" value="RMMBL"/>
    <property type="match status" value="1"/>
</dbReference>
<organism evidence="4 5">
    <name type="scientific">Desulfocucumis palustris</name>
    <dbReference type="NCBI Taxonomy" id="1898651"/>
    <lineage>
        <taxon>Bacteria</taxon>
        <taxon>Bacillati</taxon>
        <taxon>Bacillota</taxon>
        <taxon>Clostridia</taxon>
        <taxon>Eubacteriales</taxon>
        <taxon>Desulfocucumaceae</taxon>
        <taxon>Desulfocucumis</taxon>
    </lineage>
</organism>
<dbReference type="EMBL" id="BFAV01000092">
    <property type="protein sequence ID" value="GBF33267.1"/>
    <property type="molecule type" value="Genomic_DNA"/>
</dbReference>
<dbReference type="SMART" id="SM01027">
    <property type="entry name" value="Beta-Casp"/>
    <property type="match status" value="1"/>
</dbReference>
<evidence type="ECO:0000259" key="3">
    <source>
        <dbReference type="SMART" id="SM01027"/>
    </source>
</evidence>
<dbReference type="InterPro" id="IPR001279">
    <property type="entry name" value="Metallo-B-lactamas"/>
</dbReference>
<feature type="domain" description="Metallo-beta-lactamase" evidence="2">
    <location>
        <begin position="13"/>
        <end position="237"/>
    </location>
</feature>
<dbReference type="Gene3D" id="3.40.50.10890">
    <property type="match status" value="1"/>
</dbReference>
<keyword evidence="1" id="KW-0378">Hydrolase</keyword>
<evidence type="ECO:0000313" key="4">
    <source>
        <dbReference type="EMBL" id="GBF33267.1"/>
    </source>
</evidence>
<dbReference type="InterPro" id="IPR022712">
    <property type="entry name" value="Beta_Casp"/>
</dbReference>
<proteinExistence type="predicted"/>
<dbReference type="SMART" id="SM00849">
    <property type="entry name" value="Lactamase_B"/>
    <property type="match status" value="1"/>
</dbReference>
<sequence>MRLKFFGAAGTVTGSCHMIETGATRILVDCGVFQGSRSLRERNYQPFPFNPTGLDFVLLTHAHIDHSGAIPKLVKQGFSGKIFATGATTDLCEVMLPDSGYIQEMEVERLNRKNSRSGKQLVTPIYTAEEARESMRYFKRVSYGETISLNNNISVRFLDAGHILGSAMLEIWIREGEKQTKLLFTGDLGSDNKPFVNDPTDVAAADYVIMESTYGARLHKDSGNRIEKLHDVLWETHGKGGNLIIPAFAVERTQDLLYDMNLLMLEKRFPPMQVYIDSPMAVAATQVFKNHPECFDQETRELIRQGKDPLALPGLVFSQTTEESIALNNIPGGAVILSASGMCDAGRIKHHLKHNLWRKESTVLFVGYQAEGTKGRRLMEGEKSIRIHGEEVAVKADIKSIDGFSAHADQKELLDWLGNFTEPPQRVFLVHGEPESTDVFSRLVEERLNIPVTVPQWLDAVDLTPGPVVSQEDVLKAHSLVANKLKSLLEVKGGEGNYTEIMRQLGHLDGLIEKIKTKAG</sequence>
<name>A0A2L2XAG6_9FIRM</name>
<comment type="caution">
    <text evidence="4">The sequence shown here is derived from an EMBL/GenBank/DDBJ whole genome shotgun (WGS) entry which is preliminary data.</text>
</comment>
<evidence type="ECO:0000313" key="5">
    <source>
        <dbReference type="Proteomes" id="UP000239549"/>
    </source>
</evidence>
<dbReference type="Pfam" id="PF00753">
    <property type="entry name" value="Lactamase_B"/>
    <property type="match status" value="1"/>
</dbReference>